<dbReference type="EMBL" id="JBCAWK010000003">
    <property type="protein sequence ID" value="KAK8864687.1"/>
    <property type="molecule type" value="Genomic_DNA"/>
</dbReference>
<evidence type="ECO:0000313" key="3">
    <source>
        <dbReference type="Proteomes" id="UP001388673"/>
    </source>
</evidence>
<reference evidence="2 3" key="1">
    <citation type="journal article" date="2024" name="bioRxiv">
        <title>Comparative genomics of Cryptococcus and Kwoniella reveals pathogenesis evolution and contrasting karyotype dynamics via intercentromeric recombination or chromosome fusion.</title>
        <authorList>
            <person name="Coelho M.A."/>
            <person name="David-Palma M."/>
            <person name="Shea T."/>
            <person name="Bowers K."/>
            <person name="McGinley-Smith S."/>
            <person name="Mohammad A.W."/>
            <person name="Gnirke A."/>
            <person name="Yurkov A.M."/>
            <person name="Nowrousian M."/>
            <person name="Sun S."/>
            <person name="Cuomo C.A."/>
            <person name="Heitman J."/>
        </authorList>
    </citation>
    <scope>NUCLEOTIDE SEQUENCE [LARGE SCALE GENOMIC DNA]</scope>
    <source>
        <strain evidence="2 3">CBS 13917</strain>
    </source>
</reference>
<organism evidence="2 3">
    <name type="scientific">Kwoniella newhampshirensis</name>
    <dbReference type="NCBI Taxonomy" id="1651941"/>
    <lineage>
        <taxon>Eukaryota</taxon>
        <taxon>Fungi</taxon>
        <taxon>Dikarya</taxon>
        <taxon>Basidiomycota</taxon>
        <taxon>Agaricomycotina</taxon>
        <taxon>Tremellomycetes</taxon>
        <taxon>Tremellales</taxon>
        <taxon>Cryptococcaceae</taxon>
        <taxon>Kwoniella</taxon>
    </lineage>
</organism>
<feature type="compositionally biased region" description="Polar residues" evidence="1">
    <location>
        <begin position="1"/>
        <end position="14"/>
    </location>
</feature>
<evidence type="ECO:0000256" key="1">
    <source>
        <dbReference type="SAM" id="MobiDB-lite"/>
    </source>
</evidence>
<comment type="caution">
    <text evidence="2">The sequence shown here is derived from an EMBL/GenBank/DDBJ whole genome shotgun (WGS) entry which is preliminary data.</text>
</comment>
<feature type="region of interest" description="Disordered" evidence="1">
    <location>
        <begin position="1"/>
        <end position="29"/>
    </location>
</feature>
<proteinExistence type="predicted"/>
<dbReference type="AlphaFoldDB" id="A0AAW0Z3J0"/>
<dbReference type="GeneID" id="92179198"/>
<name>A0AAW0Z3J0_9TREE</name>
<protein>
    <submittedName>
        <fullName evidence="2">Uncharacterized protein</fullName>
    </submittedName>
</protein>
<keyword evidence="3" id="KW-1185">Reference proteome</keyword>
<evidence type="ECO:0000313" key="2">
    <source>
        <dbReference type="EMBL" id="KAK8864687.1"/>
    </source>
</evidence>
<gene>
    <name evidence="2" type="ORF">IAR55_001939</name>
</gene>
<dbReference type="Proteomes" id="UP001388673">
    <property type="component" value="Unassembled WGS sequence"/>
</dbReference>
<dbReference type="KEGG" id="kne:92179198"/>
<dbReference type="RefSeq" id="XP_066804983.1">
    <property type="nucleotide sequence ID" value="XM_066945060.1"/>
</dbReference>
<accession>A0AAW0Z3J0</accession>
<sequence>MYSSSPVRPQNTTMSPPPYQSLEKPQDGQSPFRNASALLLTTVVRGSLLRLERPWAVYPLITVVLLPNTYSKSTHSDSSPDKTYGTEDGRFSSASFQLTRKGFKLCHLMHRLSTQRYIELWSSHPSFVSLPLTEHRSLLLEAISQIAQELLSGKGRGRGRRDQQYEYAEFLHFHCDSKKDWDRMMRCGRKSPVLREKEHEDVISEVDREVGREMSRNEIAEKILKERRGHS</sequence>